<proteinExistence type="predicted"/>
<feature type="transmembrane region" description="Helical" evidence="1">
    <location>
        <begin position="12"/>
        <end position="32"/>
    </location>
</feature>
<sequence>MNRGFTLIEAVIYIGLFSLLMVGAITTVYELLQGSAATSAKTMVQDEGNFVLRKISWALSSAASFSIPDSRELVVIQQSGSTVDIKLEGAKVAIRESWAYFLPLTTENVAVSDLVFEEIPASGGAPAGVRATTTINGLDFAITKYLRK</sequence>
<accession>A0A1F6DNC6</accession>
<organism evidence="2 3">
    <name type="scientific">Candidatus Kaiserbacteria bacterium RIFCSPHIGHO2_02_FULL_54_22</name>
    <dbReference type="NCBI Taxonomy" id="1798495"/>
    <lineage>
        <taxon>Bacteria</taxon>
        <taxon>Candidatus Kaiseribacteriota</taxon>
    </lineage>
</organism>
<reference evidence="2 3" key="1">
    <citation type="journal article" date="2016" name="Nat. Commun.">
        <title>Thousands of microbial genomes shed light on interconnected biogeochemical processes in an aquifer system.</title>
        <authorList>
            <person name="Anantharaman K."/>
            <person name="Brown C.T."/>
            <person name="Hug L.A."/>
            <person name="Sharon I."/>
            <person name="Castelle C.J."/>
            <person name="Probst A.J."/>
            <person name="Thomas B.C."/>
            <person name="Singh A."/>
            <person name="Wilkins M.J."/>
            <person name="Karaoz U."/>
            <person name="Brodie E.L."/>
            <person name="Williams K.H."/>
            <person name="Hubbard S.S."/>
            <person name="Banfield J.F."/>
        </authorList>
    </citation>
    <scope>NUCLEOTIDE SEQUENCE [LARGE SCALE GENOMIC DNA]</scope>
</reference>
<protein>
    <recommendedName>
        <fullName evidence="4">Prepilin-type N-terminal cleavage/methylation domain-containing protein</fullName>
    </recommendedName>
</protein>
<dbReference type="Pfam" id="PF07963">
    <property type="entry name" value="N_methyl"/>
    <property type="match status" value="1"/>
</dbReference>
<evidence type="ECO:0000313" key="3">
    <source>
        <dbReference type="Proteomes" id="UP000178532"/>
    </source>
</evidence>
<comment type="caution">
    <text evidence="2">The sequence shown here is derived from an EMBL/GenBank/DDBJ whole genome shotgun (WGS) entry which is preliminary data.</text>
</comment>
<dbReference type="STRING" id="1798495.A3C19_02360"/>
<evidence type="ECO:0008006" key="4">
    <source>
        <dbReference type="Google" id="ProtNLM"/>
    </source>
</evidence>
<gene>
    <name evidence="2" type="ORF">A3C19_02360</name>
</gene>
<keyword evidence="1" id="KW-0812">Transmembrane</keyword>
<dbReference type="InterPro" id="IPR012902">
    <property type="entry name" value="N_methyl_site"/>
</dbReference>
<evidence type="ECO:0000313" key="2">
    <source>
        <dbReference type="EMBL" id="OGG62935.1"/>
    </source>
</evidence>
<name>A0A1F6DNC6_9BACT</name>
<dbReference type="AlphaFoldDB" id="A0A1F6DNC6"/>
<keyword evidence="1" id="KW-0472">Membrane</keyword>
<dbReference type="Proteomes" id="UP000178532">
    <property type="component" value="Unassembled WGS sequence"/>
</dbReference>
<evidence type="ECO:0000256" key="1">
    <source>
        <dbReference type="SAM" id="Phobius"/>
    </source>
</evidence>
<dbReference type="EMBL" id="MFLI01000001">
    <property type="protein sequence ID" value="OGG62935.1"/>
    <property type="molecule type" value="Genomic_DNA"/>
</dbReference>
<keyword evidence="1" id="KW-1133">Transmembrane helix</keyword>